<dbReference type="RefSeq" id="XP_039722590.1">
    <property type="nucleotide sequence ID" value="XM_039866656.1"/>
</dbReference>
<dbReference type="RefSeq" id="XP_039722589.1">
    <property type="nucleotide sequence ID" value="XM_039866655.1"/>
</dbReference>
<keyword evidence="6 12" id="KW-0833">Ubl conjugation pathway</keyword>
<dbReference type="GO" id="GO:0048511">
    <property type="term" value="P:rhythmic process"/>
    <property type="evidence" value="ECO:0007669"/>
    <property type="project" value="UniProtKB-KW"/>
</dbReference>
<dbReference type="EC" id="3.4.19.12" evidence="12"/>
<dbReference type="InterPro" id="IPR050185">
    <property type="entry name" value="Ub_carboxyl-term_hydrolase"/>
</dbReference>
<keyword evidence="10" id="KW-0090">Biological rhythms</keyword>
<organism evidence="15 16">
    <name type="scientific">Pteropus vampyrus</name>
    <name type="common">Large flying fox</name>
    <dbReference type="NCBI Taxonomy" id="132908"/>
    <lineage>
        <taxon>Eukaryota</taxon>
        <taxon>Metazoa</taxon>
        <taxon>Chordata</taxon>
        <taxon>Craniata</taxon>
        <taxon>Vertebrata</taxon>
        <taxon>Euteleostomi</taxon>
        <taxon>Mammalia</taxon>
        <taxon>Eutheria</taxon>
        <taxon>Laurasiatheria</taxon>
        <taxon>Chiroptera</taxon>
        <taxon>Yinpterochiroptera</taxon>
        <taxon>Pteropodoidea</taxon>
        <taxon>Pteropodidae</taxon>
        <taxon>Pteropodinae</taxon>
        <taxon>Pteropus</taxon>
    </lineage>
</organism>
<dbReference type="PROSITE" id="PS00972">
    <property type="entry name" value="USP_1"/>
    <property type="match status" value="1"/>
</dbReference>
<keyword evidence="9" id="KW-0862">Zinc</keyword>
<gene>
    <name evidence="16 17" type="primary">USP2</name>
</gene>
<feature type="domain" description="USP" evidence="14">
    <location>
        <begin position="330"/>
        <end position="662"/>
    </location>
</feature>
<evidence type="ECO:0000313" key="17">
    <source>
        <dbReference type="RefSeq" id="XP_023381595.1"/>
    </source>
</evidence>
<evidence type="ECO:0000256" key="3">
    <source>
        <dbReference type="ARBA" id="ARBA00022490"/>
    </source>
</evidence>
<sequence>MSQLSSTLKRYTESARYTDAPYAKSGYGTYTPSSYGANLAASFLEKEKLGFKPGPPTSFLTCPRTYGPSSILDYDRGRSLLRPDITGGGKRAESQTRGTERPSGSGLSGGSGFPYGVTNNSLSYLPMSARDQGVTLTQKRSNSQLDLARDFSSLRTSDNYRIDPGNLGRSPMLARTRKELCALQGLYQAASRSEYLANYLENYARKGSTPQVPTQTPPSRVPEVLSPTYRPSGRYTLWEKSKGQAPGPSRSSSPGRETMETHFRTCTLDDGPTALPEMYSYTHMHYDSYPLLFHSTCQGPMQALPHPGLDAEAPRPPVFSVNSKSAQGLAGLRNLGNTCFMNSILQCLSNTRELRDYCLQRLYMRDLSHSSNAHTALMEEFAKLIQTMWTSSPNDVVSPSEFKTQIQRYAPRFVGYNQQDAQEFLRFLLDGLHNEVNRVTVRPKSSPENLDHLPDDEKGRQMWRKYLEREDSRIGDLFVGQLKSSLTCTDCGYCSTVFDPFWDLSLPIAKRGYPEVTLMDCMRLFTKEDVLDGDEKPTCCRCRARKRCIKKFSIQRFPKILVLHLKRFSESRIRTSKLTTFVNFPLRDLDLREFASENTNHAVYNLYAVSNHSGTTMGGHYTAYCRSPVTGEWHTFNDSSVTPMSSSQTRTSDAYLLFYELASPPSRM</sequence>
<evidence type="ECO:0000256" key="9">
    <source>
        <dbReference type="ARBA" id="ARBA00022833"/>
    </source>
</evidence>
<dbReference type="PROSITE" id="PS50235">
    <property type="entry name" value="USP_3"/>
    <property type="match status" value="1"/>
</dbReference>
<dbReference type="FunFam" id="3.90.70.10:FF:000024">
    <property type="entry name" value="Ubiquitin carboxyl-terminal hydrolase 2"/>
    <property type="match status" value="1"/>
</dbReference>
<evidence type="ECO:0000313" key="15">
    <source>
        <dbReference type="Proteomes" id="UP000515202"/>
    </source>
</evidence>
<dbReference type="GeneID" id="105308873"/>
<evidence type="ECO:0000256" key="12">
    <source>
        <dbReference type="RuleBase" id="RU366025"/>
    </source>
</evidence>
<dbReference type="PANTHER" id="PTHR21646">
    <property type="entry name" value="UBIQUITIN CARBOXYL-TERMINAL HYDROLASE"/>
    <property type="match status" value="1"/>
</dbReference>
<evidence type="ECO:0000259" key="14">
    <source>
        <dbReference type="PROSITE" id="PS50235"/>
    </source>
</evidence>
<dbReference type="RefSeq" id="XP_023381595.1">
    <property type="nucleotide sequence ID" value="XM_023525827.1"/>
</dbReference>
<evidence type="ECO:0000256" key="2">
    <source>
        <dbReference type="ARBA" id="ARBA00004556"/>
    </source>
</evidence>
<feature type="region of interest" description="Disordered" evidence="13">
    <location>
        <begin position="78"/>
        <end position="112"/>
    </location>
</feature>
<dbReference type="PROSITE" id="PS00973">
    <property type="entry name" value="USP_2"/>
    <property type="match status" value="1"/>
</dbReference>
<keyword evidence="3" id="KW-0963">Cytoplasm</keyword>
<dbReference type="KEGG" id="pgig:120605712"/>
<feature type="compositionally biased region" description="Basic and acidic residues" evidence="13">
    <location>
        <begin position="90"/>
        <end position="100"/>
    </location>
</feature>
<dbReference type="GO" id="GO:0006508">
    <property type="term" value="P:proteolysis"/>
    <property type="evidence" value="ECO:0007669"/>
    <property type="project" value="UniProtKB-KW"/>
</dbReference>
<evidence type="ECO:0000256" key="7">
    <source>
        <dbReference type="ARBA" id="ARBA00022801"/>
    </source>
</evidence>
<keyword evidence="8 12" id="KW-0788">Thiol protease</keyword>
<protein>
    <recommendedName>
        <fullName evidence="12">Ubiquitin carboxyl-terminal hydrolase</fullName>
        <ecNumber evidence="12">3.4.19.12</ecNumber>
    </recommendedName>
</protein>
<keyword evidence="15" id="KW-1185">Reference proteome</keyword>
<keyword evidence="5" id="KW-0479">Metal-binding</keyword>
<evidence type="ECO:0000256" key="13">
    <source>
        <dbReference type="SAM" id="MobiDB-lite"/>
    </source>
</evidence>
<keyword evidence="7 12" id="KW-0378">Hydrolase</keyword>
<dbReference type="OrthoDB" id="265306at2759"/>
<reference evidence="16 17" key="1">
    <citation type="submission" date="2025-04" db="UniProtKB">
        <authorList>
            <consortium name="RefSeq"/>
        </authorList>
    </citation>
    <scope>IDENTIFICATION</scope>
    <source>
        <tissue evidence="16 17">Kidney</tissue>
    </source>
</reference>
<evidence type="ECO:0000256" key="11">
    <source>
        <dbReference type="ARBA" id="ARBA00037943"/>
    </source>
</evidence>
<name>A0A6P6C2N3_PTEVA</name>
<dbReference type="GO" id="GO:0004843">
    <property type="term" value="F:cysteine-type deubiquitinase activity"/>
    <property type="evidence" value="ECO:0007669"/>
    <property type="project" value="UniProtKB-UniRule"/>
</dbReference>
<dbReference type="AlphaFoldDB" id="A0A6P6C2N3"/>
<dbReference type="Pfam" id="PF00443">
    <property type="entry name" value="UCH"/>
    <property type="match status" value="1"/>
</dbReference>
<comment type="similarity">
    <text evidence="11">Belongs to the peptidase C19 family. USP2 subfamily.</text>
</comment>
<dbReference type="InterPro" id="IPR038765">
    <property type="entry name" value="Papain-like_cys_pep_sf"/>
</dbReference>
<dbReference type="CDD" id="cd02674">
    <property type="entry name" value="Peptidase_C19R"/>
    <property type="match status" value="1"/>
</dbReference>
<dbReference type="GO" id="GO:0046872">
    <property type="term" value="F:metal ion binding"/>
    <property type="evidence" value="ECO:0007669"/>
    <property type="project" value="UniProtKB-KW"/>
</dbReference>
<dbReference type="InterPro" id="IPR018200">
    <property type="entry name" value="USP_CS"/>
</dbReference>
<proteinExistence type="inferred from homology"/>
<dbReference type="Gene3D" id="3.90.70.10">
    <property type="entry name" value="Cysteine proteinases"/>
    <property type="match status" value="1"/>
</dbReference>
<dbReference type="InterPro" id="IPR028889">
    <property type="entry name" value="USP"/>
</dbReference>
<dbReference type="RefSeq" id="XP_023381594.1">
    <property type="nucleotide sequence ID" value="XM_023525826.1"/>
</dbReference>
<evidence type="ECO:0000313" key="16">
    <source>
        <dbReference type="RefSeq" id="XP_023381594.1"/>
    </source>
</evidence>
<dbReference type="SUPFAM" id="SSF54001">
    <property type="entry name" value="Cysteine proteinases"/>
    <property type="match status" value="1"/>
</dbReference>
<evidence type="ECO:0000256" key="4">
    <source>
        <dbReference type="ARBA" id="ARBA00022670"/>
    </source>
</evidence>
<feature type="compositionally biased region" description="Low complexity" evidence="13">
    <location>
        <begin position="246"/>
        <end position="256"/>
    </location>
</feature>
<comment type="subcellular location">
    <subcellularLocation>
        <location evidence="2">Cytoplasm</location>
        <location evidence="2">Perinuclear region</location>
    </subcellularLocation>
</comment>
<feature type="region of interest" description="Disordered" evidence="13">
    <location>
        <begin position="207"/>
        <end position="259"/>
    </location>
</feature>
<evidence type="ECO:0000256" key="1">
    <source>
        <dbReference type="ARBA" id="ARBA00000707"/>
    </source>
</evidence>
<accession>A0A6P6C2N3</accession>
<dbReference type="GO" id="GO:0048471">
    <property type="term" value="C:perinuclear region of cytoplasm"/>
    <property type="evidence" value="ECO:0007669"/>
    <property type="project" value="UniProtKB-SubCell"/>
</dbReference>
<keyword evidence="4 12" id="KW-0645">Protease</keyword>
<dbReference type="RefSeq" id="XP_039722588.1">
    <property type="nucleotide sequence ID" value="XM_039866654.1"/>
</dbReference>
<evidence type="ECO:0000256" key="10">
    <source>
        <dbReference type="ARBA" id="ARBA00023108"/>
    </source>
</evidence>
<evidence type="ECO:0000256" key="8">
    <source>
        <dbReference type="ARBA" id="ARBA00022807"/>
    </source>
</evidence>
<dbReference type="CTD" id="9099"/>
<dbReference type="Proteomes" id="UP000515202">
    <property type="component" value="Unplaced"/>
</dbReference>
<dbReference type="GO" id="GO:0016579">
    <property type="term" value="P:protein deubiquitination"/>
    <property type="evidence" value="ECO:0007669"/>
    <property type="project" value="InterPro"/>
</dbReference>
<dbReference type="PANTHER" id="PTHR21646:SF17">
    <property type="entry name" value="UBIQUITIN CARBOXYL-TERMINAL HYDROLASE 2"/>
    <property type="match status" value="1"/>
</dbReference>
<comment type="function">
    <text evidence="12">Deubiquitinating enzyme that removes conjugated ubiquitin from specific proteins to regulate different cellular processes.</text>
</comment>
<comment type="catalytic activity">
    <reaction evidence="1 12">
        <text>Thiol-dependent hydrolysis of ester, thioester, amide, peptide and isopeptide bonds formed by the C-terminal Gly of ubiquitin (a 76-residue protein attached to proteins as an intracellular targeting signal).</text>
        <dbReference type="EC" id="3.4.19.12"/>
    </reaction>
</comment>
<dbReference type="GeneID" id="120605712"/>
<evidence type="ECO:0000256" key="5">
    <source>
        <dbReference type="ARBA" id="ARBA00022723"/>
    </source>
</evidence>
<evidence type="ECO:0000256" key="6">
    <source>
        <dbReference type="ARBA" id="ARBA00022786"/>
    </source>
</evidence>
<dbReference type="InterPro" id="IPR001394">
    <property type="entry name" value="Peptidase_C19_UCH"/>
</dbReference>